<dbReference type="GO" id="GO:0008270">
    <property type="term" value="F:zinc ion binding"/>
    <property type="evidence" value="ECO:0007669"/>
    <property type="project" value="UniProtKB-UniRule"/>
</dbReference>
<dbReference type="NCBIfam" id="TIGR00432">
    <property type="entry name" value="arcsn_tRNA_tgt"/>
    <property type="match status" value="1"/>
</dbReference>
<evidence type="ECO:0000313" key="8">
    <source>
        <dbReference type="EMBL" id="AIG97464.1"/>
    </source>
</evidence>
<comment type="pathway">
    <text evidence="6">tRNA modification; archaeosine-tRNA biosynthesis.</text>
</comment>
<evidence type="ECO:0000256" key="1">
    <source>
        <dbReference type="ARBA" id="ARBA00022676"/>
    </source>
</evidence>
<evidence type="ECO:0000256" key="2">
    <source>
        <dbReference type="ARBA" id="ARBA00022679"/>
    </source>
</evidence>
<gene>
    <name evidence="6" type="primary">tgtA</name>
    <name evidence="8" type="ORF">AFULGI_00006630</name>
</gene>
<name>A0A075WE97_ARCFL</name>
<comment type="cofactor">
    <cofactor evidence="6">
        <name>Zn(2+)</name>
        <dbReference type="ChEBI" id="CHEBI:29105"/>
    </cofactor>
    <text evidence="6">Binds 1 zinc ion per subunit.</text>
</comment>
<feature type="binding site" evidence="6">
    <location>
        <position position="273"/>
    </location>
    <ligand>
        <name>Zn(2+)</name>
        <dbReference type="ChEBI" id="CHEBI:29105"/>
    </ligand>
</feature>
<dbReference type="Proteomes" id="UP000028501">
    <property type="component" value="Chromosome"/>
</dbReference>
<dbReference type="AlphaFoldDB" id="A0A075WE97"/>
<dbReference type="GeneID" id="24794188"/>
<feature type="active site" description="Nucleophile" evidence="6">
    <location>
        <position position="87"/>
    </location>
</feature>
<keyword evidence="1 6" id="KW-0328">Glycosyltransferase</keyword>
<keyword evidence="4 6" id="KW-0479">Metal-binding</keyword>
<dbReference type="HAMAP" id="MF_01634">
    <property type="entry name" value="TgtA_arch"/>
    <property type="match status" value="1"/>
</dbReference>
<sequence length="481" mass="54835">MQRFEILDKDAMGRICRIETPHGRIETPTILPVINPNIPFIRAEEMKKFGAQAVITNSYIIYRSMREEALEKGVHGILETDMPVMTDSGSYQLMVYGDVEIKNSEIVEFQRHIGSDIIVPLDIPTPPDADYATAESDLRITLEREREAKELLKGAENLLAVPVQGSTHPDLRRFAAGEARKIGGDIYPIGAVVPLMDAYRFRDLARVILEVRSALPVEPIHLFGCGHPMLFAMAVALGCDLFDSAAYALYAKDDRYLTVYGTKKLSELNYFPCKCPVCSNHDPEELRRMEKNERERLIAEHNLYVSFQEIETIKQAIKENSLFELVEKRVRAHPNMLAGWRQVKHYWELLEKADPKMKRKFLYTGIDSLYRPAVRRHVKAIKNVELPEEVLVSTDFGIYANIYLRPVFGPVPAEMLETYPAGHAEIPEEDVVEEEALKAASEALMELMNSHPEKRFKVYVSKVWMKHLQNLPPNGELNVLS</sequence>
<dbReference type="SUPFAM" id="SSF51713">
    <property type="entry name" value="tRNA-guanine transglycosylase"/>
    <property type="match status" value="1"/>
</dbReference>
<dbReference type="NCBIfam" id="TIGR00449">
    <property type="entry name" value="tgt_general"/>
    <property type="match status" value="1"/>
</dbReference>
<dbReference type="InterPro" id="IPR002616">
    <property type="entry name" value="tRNA_ribo_trans-like"/>
</dbReference>
<dbReference type="Pfam" id="PF01702">
    <property type="entry name" value="TGT"/>
    <property type="match status" value="1"/>
</dbReference>
<dbReference type="UniPathway" id="UPA00393"/>
<dbReference type="InterPro" id="IPR004804">
    <property type="entry name" value="TgtA"/>
</dbReference>
<feature type="binding site" evidence="6">
    <location>
        <position position="122"/>
    </location>
    <ligand>
        <name>substrate</name>
    </ligand>
</feature>
<dbReference type="PANTHER" id="PTHR46499:SF1">
    <property type="entry name" value="QUEUINE TRNA-RIBOSYLTRANSFERASE"/>
    <property type="match status" value="1"/>
</dbReference>
<proteinExistence type="inferred from homology"/>
<dbReference type="PANTHER" id="PTHR46499">
    <property type="entry name" value="QUEUINE TRNA-RIBOSYLTRANSFERASE"/>
    <property type="match status" value="1"/>
</dbReference>
<feature type="binding site" evidence="6">
    <location>
        <position position="275"/>
    </location>
    <ligand>
        <name>Zn(2+)</name>
        <dbReference type="ChEBI" id="CHEBI:29105"/>
    </ligand>
</feature>
<dbReference type="EC" id="2.4.2.48" evidence="6"/>
<evidence type="ECO:0000256" key="4">
    <source>
        <dbReference type="ARBA" id="ARBA00022723"/>
    </source>
</evidence>
<feature type="domain" description="tRNA-guanine(15) transglycosylase-like" evidence="7">
    <location>
        <begin position="13"/>
        <end position="334"/>
    </location>
</feature>
<evidence type="ECO:0000259" key="7">
    <source>
        <dbReference type="Pfam" id="PF01702"/>
    </source>
</evidence>
<dbReference type="Gene3D" id="3.20.20.105">
    <property type="entry name" value="Queuine tRNA-ribosyltransferase-like"/>
    <property type="match status" value="1"/>
</dbReference>
<keyword evidence="5 6" id="KW-0862">Zinc</keyword>
<dbReference type="HOGENOM" id="CLU_030083_0_0_2"/>
<dbReference type="RefSeq" id="WP_048095193.1">
    <property type="nucleotide sequence ID" value="NZ_CP006577.1"/>
</dbReference>
<comment type="function">
    <text evidence="6">Exchanges the guanine residue with 7-cyano-7-deazaguanine (preQ0) at position 15 in the dihydrouridine loop (D-loop) of archaeal tRNAs.</text>
</comment>
<dbReference type="EMBL" id="CP006577">
    <property type="protein sequence ID" value="AIG97464.1"/>
    <property type="molecule type" value="Genomic_DNA"/>
</dbReference>
<dbReference type="GO" id="GO:0005737">
    <property type="term" value="C:cytoplasm"/>
    <property type="evidence" value="ECO:0007669"/>
    <property type="project" value="TreeGrafter"/>
</dbReference>
<accession>A0A075WE97</accession>
<dbReference type="SUPFAM" id="SSF88802">
    <property type="entry name" value="Pre-PUA domain"/>
    <property type="match status" value="1"/>
</dbReference>
<evidence type="ECO:0000313" key="9">
    <source>
        <dbReference type="Proteomes" id="UP000028501"/>
    </source>
</evidence>
<dbReference type="InterPro" id="IPR036511">
    <property type="entry name" value="TGT-like_sf"/>
</dbReference>
<organism evidence="8 9">
    <name type="scientific">Archaeoglobus fulgidus DSM 8774</name>
    <dbReference type="NCBI Taxonomy" id="1344584"/>
    <lineage>
        <taxon>Archaea</taxon>
        <taxon>Methanobacteriati</taxon>
        <taxon>Methanobacteriota</taxon>
        <taxon>Archaeoglobi</taxon>
        <taxon>Archaeoglobales</taxon>
        <taxon>Archaeoglobaceae</taxon>
        <taxon>Archaeoglobus</taxon>
    </lineage>
</organism>
<dbReference type="GO" id="GO:0016763">
    <property type="term" value="F:pentosyltransferase activity"/>
    <property type="evidence" value="ECO:0007669"/>
    <property type="project" value="UniProtKB-UniRule"/>
</dbReference>
<reference evidence="8 9" key="1">
    <citation type="submission" date="2013-07" db="EMBL/GenBank/DDBJ databases">
        <title>Genome of Archaeoglobus fulgidus.</title>
        <authorList>
            <person name="Fiebig A."/>
            <person name="Birkeland N.-K."/>
        </authorList>
    </citation>
    <scope>NUCLEOTIDE SEQUENCE [LARGE SCALE GENOMIC DNA]</scope>
    <source>
        <strain evidence="8 9">DSM 8774</strain>
    </source>
</reference>
<feature type="binding site" evidence="6">
    <location>
        <position position="191"/>
    </location>
    <ligand>
        <name>substrate</name>
    </ligand>
</feature>
<keyword evidence="2 6" id="KW-0808">Transferase</keyword>
<protein>
    <recommendedName>
        <fullName evidence="6">tRNA-guanine(15) transglycosylase</fullName>
        <ecNumber evidence="6">2.4.2.48</ecNumber>
    </recommendedName>
    <alternativeName>
        <fullName evidence="6">7-cyano-7-deazaguanine tRNA-ribosyltransferase</fullName>
    </alternativeName>
    <alternativeName>
        <fullName evidence="6">Archaeal tRNA-guanine transglycosylase</fullName>
    </alternativeName>
</protein>
<evidence type="ECO:0000256" key="6">
    <source>
        <dbReference type="HAMAP-Rule" id="MF_01634"/>
    </source>
</evidence>
<comment type="similarity">
    <text evidence="6">Belongs to the archaeosine tRNA-ribosyltransferase family.</text>
</comment>
<feature type="binding site" evidence="6">
    <location>
        <position position="278"/>
    </location>
    <ligand>
        <name>Zn(2+)</name>
        <dbReference type="ChEBI" id="CHEBI:29105"/>
    </ligand>
</feature>
<keyword evidence="3 6" id="KW-0819">tRNA processing</keyword>
<comment type="catalytic activity">
    <reaction evidence="6">
        <text>guanosine(15) in tRNA + 7-cyano-7-carbaguanine = 7-cyano-7-carbaguanosine(15) in tRNA + guanine</text>
        <dbReference type="Rhea" id="RHEA:43164"/>
        <dbReference type="Rhea" id="RHEA-COMP:10371"/>
        <dbReference type="Rhea" id="RHEA-COMP:10372"/>
        <dbReference type="ChEBI" id="CHEBI:16235"/>
        <dbReference type="ChEBI" id="CHEBI:45075"/>
        <dbReference type="ChEBI" id="CHEBI:74269"/>
        <dbReference type="ChEBI" id="CHEBI:82850"/>
        <dbReference type="EC" id="2.4.2.48"/>
    </reaction>
</comment>
<evidence type="ECO:0000256" key="3">
    <source>
        <dbReference type="ARBA" id="ARBA00022694"/>
    </source>
</evidence>
<dbReference type="GO" id="GO:0002099">
    <property type="term" value="P:tRNA wobble guanine modification"/>
    <property type="evidence" value="ECO:0007669"/>
    <property type="project" value="TreeGrafter"/>
</dbReference>
<dbReference type="KEGG" id="afg:AFULGI_00006630"/>
<dbReference type="InterPro" id="IPR050076">
    <property type="entry name" value="ArchSynthase1/Queuine_TRR"/>
</dbReference>
<evidence type="ECO:0000256" key="5">
    <source>
        <dbReference type="ARBA" id="ARBA00022833"/>
    </source>
</evidence>